<dbReference type="PRINTS" id="PR00034">
    <property type="entry name" value="HTHCRP"/>
</dbReference>
<keyword evidence="3" id="KW-0804">Transcription</keyword>
<dbReference type="Gene3D" id="2.60.120.10">
    <property type="entry name" value="Jelly Rolls"/>
    <property type="match status" value="1"/>
</dbReference>
<evidence type="ECO:0000313" key="7">
    <source>
        <dbReference type="Proteomes" id="UP000438760"/>
    </source>
</evidence>
<dbReference type="Pfam" id="PF00027">
    <property type="entry name" value="cNMP_binding"/>
    <property type="match status" value="1"/>
</dbReference>
<dbReference type="AlphaFoldDB" id="A0A6I3LPA1"/>
<evidence type="ECO:0000256" key="1">
    <source>
        <dbReference type="ARBA" id="ARBA00023015"/>
    </source>
</evidence>
<organism evidence="6 7">
    <name type="scientific">Myroides albus</name>
    <dbReference type="NCBI Taxonomy" id="2562892"/>
    <lineage>
        <taxon>Bacteria</taxon>
        <taxon>Pseudomonadati</taxon>
        <taxon>Bacteroidota</taxon>
        <taxon>Flavobacteriia</taxon>
        <taxon>Flavobacteriales</taxon>
        <taxon>Flavobacteriaceae</taxon>
        <taxon>Myroides</taxon>
    </lineage>
</organism>
<evidence type="ECO:0000256" key="3">
    <source>
        <dbReference type="ARBA" id="ARBA00023163"/>
    </source>
</evidence>
<feature type="domain" description="Cyclic nucleotide-binding" evidence="4">
    <location>
        <begin position="14"/>
        <end position="99"/>
    </location>
</feature>
<dbReference type="Pfam" id="PF13545">
    <property type="entry name" value="HTH_Crp_2"/>
    <property type="match status" value="1"/>
</dbReference>
<dbReference type="RefSeq" id="WP_155092517.1">
    <property type="nucleotide sequence ID" value="NZ_CP102754.1"/>
</dbReference>
<evidence type="ECO:0000256" key="2">
    <source>
        <dbReference type="ARBA" id="ARBA00023125"/>
    </source>
</evidence>
<dbReference type="InterPro" id="IPR014710">
    <property type="entry name" value="RmlC-like_jellyroll"/>
</dbReference>
<dbReference type="PROSITE" id="PS50042">
    <property type="entry name" value="CNMP_BINDING_3"/>
    <property type="match status" value="1"/>
</dbReference>
<dbReference type="InterPro" id="IPR036388">
    <property type="entry name" value="WH-like_DNA-bd_sf"/>
</dbReference>
<dbReference type="EMBL" id="WMJX01000021">
    <property type="protein sequence ID" value="MTG98491.1"/>
    <property type="molecule type" value="Genomic_DNA"/>
</dbReference>
<dbReference type="SUPFAM" id="SSF51206">
    <property type="entry name" value="cAMP-binding domain-like"/>
    <property type="match status" value="1"/>
</dbReference>
<keyword evidence="1" id="KW-0805">Transcription regulation</keyword>
<dbReference type="InterPro" id="IPR036390">
    <property type="entry name" value="WH_DNA-bd_sf"/>
</dbReference>
<dbReference type="InterPro" id="IPR012318">
    <property type="entry name" value="HTH_CRP"/>
</dbReference>
<name>A0A6I3LPA1_9FLAO</name>
<dbReference type="GO" id="GO:0006355">
    <property type="term" value="P:regulation of DNA-templated transcription"/>
    <property type="evidence" value="ECO:0007669"/>
    <property type="project" value="InterPro"/>
</dbReference>
<reference evidence="6 7" key="1">
    <citation type="submission" date="2019-11" db="EMBL/GenBank/DDBJ databases">
        <title>Genome of Strain BIT-d1.</title>
        <authorList>
            <person name="Yang Y."/>
        </authorList>
    </citation>
    <scope>NUCLEOTIDE SEQUENCE [LARGE SCALE GENOMIC DNA]</scope>
    <source>
        <strain evidence="6 7">BIT-d1</strain>
    </source>
</reference>
<gene>
    <name evidence="6" type="ORF">GJV76_10210</name>
</gene>
<dbReference type="CDD" id="cd00038">
    <property type="entry name" value="CAP_ED"/>
    <property type="match status" value="1"/>
</dbReference>
<dbReference type="GO" id="GO:0003677">
    <property type="term" value="F:DNA binding"/>
    <property type="evidence" value="ECO:0007669"/>
    <property type="project" value="UniProtKB-KW"/>
</dbReference>
<dbReference type="SUPFAM" id="SSF46785">
    <property type="entry name" value="Winged helix' DNA-binding domain"/>
    <property type="match status" value="1"/>
</dbReference>
<dbReference type="InterPro" id="IPR018490">
    <property type="entry name" value="cNMP-bd_dom_sf"/>
</dbReference>
<evidence type="ECO:0000259" key="5">
    <source>
        <dbReference type="PROSITE" id="PS51063"/>
    </source>
</evidence>
<dbReference type="InterPro" id="IPR000595">
    <property type="entry name" value="cNMP-bd_dom"/>
</dbReference>
<evidence type="ECO:0000313" key="6">
    <source>
        <dbReference type="EMBL" id="MTG98491.1"/>
    </source>
</evidence>
<evidence type="ECO:0000259" key="4">
    <source>
        <dbReference type="PROSITE" id="PS50042"/>
    </source>
</evidence>
<sequence>MIDKETLFEFGAIEKVYRKGDRIFTLNDHACNYYQVLSGQVMLINYLSSGKEFIQQIFSKNESFGEAMLFNDTTYPYNAVAMKDAVILELSKDKFYKLLWAVPKCVPGILKDMANELYYKSLMAPEISCQDAQGRILVFLDFYKKQHAPQSKKFGYLINLTRQQIADLTGLRVETVIRTLKHLDTEGFIKINSSKIFI</sequence>
<proteinExistence type="predicted"/>
<keyword evidence="2" id="KW-0238">DNA-binding</keyword>
<dbReference type="OrthoDB" id="667966at2"/>
<dbReference type="PROSITE" id="PS51063">
    <property type="entry name" value="HTH_CRP_2"/>
    <property type="match status" value="1"/>
</dbReference>
<protein>
    <submittedName>
        <fullName evidence="6">Cyclic nucleotide-binding domain-containing protein</fullName>
    </submittedName>
</protein>
<comment type="caution">
    <text evidence="6">The sequence shown here is derived from an EMBL/GenBank/DDBJ whole genome shotgun (WGS) entry which is preliminary data.</text>
</comment>
<dbReference type="Gene3D" id="1.10.10.10">
    <property type="entry name" value="Winged helix-like DNA-binding domain superfamily/Winged helix DNA-binding domain"/>
    <property type="match status" value="1"/>
</dbReference>
<dbReference type="Proteomes" id="UP000438760">
    <property type="component" value="Unassembled WGS sequence"/>
</dbReference>
<feature type="domain" description="HTH crp-type" evidence="5">
    <location>
        <begin position="130"/>
        <end position="198"/>
    </location>
</feature>
<dbReference type="CDD" id="cd00092">
    <property type="entry name" value="HTH_CRP"/>
    <property type="match status" value="1"/>
</dbReference>
<keyword evidence="7" id="KW-1185">Reference proteome</keyword>
<accession>A0A6I3LPA1</accession>